<dbReference type="AlphaFoldDB" id="M6RGX5"/>
<protein>
    <submittedName>
        <fullName evidence="2">Uncharacterized protein</fullName>
    </submittedName>
</protein>
<keyword evidence="1" id="KW-0472">Membrane</keyword>
<accession>M6RGX5</accession>
<dbReference type="EMBL" id="AHNZ02000168">
    <property type="protein sequence ID" value="EMO06815.1"/>
    <property type="molecule type" value="Genomic_DNA"/>
</dbReference>
<evidence type="ECO:0000313" key="2">
    <source>
        <dbReference type="EMBL" id="EMO06815.1"/>
    </source>
</evidence>
<feature type="transmembrane region" description="Helical" evidence="1">
    <location>
        <begin position="111"/>
        <end position="131"/>
    </location>
</feature>
<feature type="transmembrane region" description="Helical" evidence="1">
    <location>
        <begin position="137"/>
        <end position="158"/>
    </location>
</feature>
<reference evidence="2 3" key="1">
    <citation type="submission" date="2013-01" db="EMBL/GenBank/DDBJ databases">
        <authorList>
            <person name="Harkins D.M."/>
            <person name="Durkin A.S."/>
            <person name="Brinkac L.M."/>
            <person name="Haft D.H."/>
            <person name="Selengut J.D."/>
            <person name="Sanka R."/>
            <person name="DePew J."/>
            <person name="Purushe J."/>
            <person name="Picardeau M."/>
            <person name="Werts C."/>
            <person name="Goarant C."/>
            <person name="Vinetz J.M."/>
            <person name="Sutton G.G."/>
            <person name="Nierman W.C."/>
            <person name="Fouts D.E."/>
        </authorList>
    </citation>
    <scope>NUCLEOTIDE SEQUENCE [LARGE SCALE GENOMIC DNA]</scope>
    <source>
        <strain evidence="2 3">Verdun HP</strain>
    </source>
</reference>
<sequence length="257" mass="29488">MNDNITNSIRKFILHFILVTEVVGFTLTIGIAIVFFTTFLEMDSDQLKIAIRITLTTAVFTLMFAIFSDTCRLRPIHKYLFMLEKGITDKQISLNAQKSIFRIPFFHSIDIGLRILVTAFVVIYLLSQFIILETADYYNLGSLTLIMCLLVGVYTFFASEQLTFNLIKSGVFDHINISSLTKVRLTRSLTITFIFIVFVLAITVSGLVFKLNYSGIRKSYFNQMNNMNETLSIFTESIFEEVRSDSEKLKSDPFLFL</sequence>
<gene>
    <name evidence="2" type="ORF">LEP1GSC116_2674</name>
</gene>
<dbReference type="Proteomes" id="UP000012092">
    <property type="component" value="Unassembled WGS sequence"/>
</dbReference>
<keyword evidence="1" id="KW-1133">Transmembrane helix</keyword>
<name>M6RGX5_LEPIR</name>
<feature type="transmembrane region" description="Helical" evidence="1">
    <location>
        <begin position="189"/>
        <end position="209"/>
    </location>
</feature>
<evidence type="ECO:0000313" key="3">
    <source>
        <dbReference type="Proteomes" id="UP000012092"/>
    </source>
</evidence>
<comment type="caution">
    <text evidence="2">The sequence shown here is derived from an EMBL/GenBank/DDBJ whole genome shotgun (WGS) entry which is preliminary data.</text>
</comment>
<proteinExistence type="predicted"/>
<evidence type="ECO:0000256" key="1">
    <source>
        <dbReference type="SAM" id="Phobius"/>
    </source>
</evidence>
<feature type="transmembrane region" description="Helical" evidence="1">
    <location>
        <begin position="12"/>
        <end position="37"/>
    </location>
</feature>
<keyword evidence="1" id="KW-0812">Transmembrane</keyword>
<organism evidence="2 3">
    <name type="scientific">Leptospira interrogans serovar Icterohaemorrhagiae str. Verdun HP</name>
    <dbReference type="NCBI Taxonomy" id="1049910"/>
    <lineage>
        <taxon>Bacteria</taxon>
        <taxon>Pseudomonadati</taxon>
        <taxon>Spirochaetota</taxon>
        <taxon>Spirochaetia</taxon>
        <taxon>Leptospirales</taxon>
        <taxon>Leptospiraceae</taxon>
        <taxon>Leptospira</taxon>
    </lineage>
</organism>
<feature type="transmembrane region" description="Helical" evidence="1">
    <location>
        <begin position="49"/>
        <end position="68"/>
    </location>
</feature>